<keyword evidence="3" id="KW-0540">Nuclease</keyword>
<dbReference type="GO" id="GO:0016787">
    <property type="term" value="F:hydrolase activity"/>
    <property type="evidence" value="ECO:0007669"/>
    <property type="project" value="UniProtKB-KW"/>
</dbReference>
<evidence type="ECO:0000313" key="9">
    <source>
        <dbReference type="Proteomes" id="UP001152795"/>
    </source>
</evidence>
<keyword evidence="6" id="KW-0695">RNA-directed DNA polymerase</keyword>
<dbReference type="Pfam" id="PF17917">
    <property type="entry name" value="RT_RNaseH"/>
    <property type="match status" value="1"/>
</dbReference>
<evidence type="ECO:0000256" key="6">
    <source>
        <dbReference type="ARBA" id="ARBA00022918"/>
    </source>
</evidence>
<dbReference type="AlphaFoldDB" id="A0A7D9DIM5"/>
<feature type="non-terminal residue" evidence="8">
    <location>
        <position position="1"/>
    </location>
</feature>
<gene>
    <name evidence="8" type="ORF">PACLA_8A086161</name>
</gene>
<evidence type="ECO:0000313" key="8">
    <source>
        <dbReference type="EMBL" id="CAB3986510.1"/>
    </source>
</evidence>
<dbReference type="GO" id="GO:0003964">
    <property type="term" value="F:RNA-directed DNA polymerase activity"/>
    <property type="evidence" value="ECO:0007669"/>
    <property type="project" value="UniProtKB-KW"/>
</dbReference>
<evidence type="ECO:0000256" key="2">
    <source>
        <dbReference type="ARBA" id="ARBA00022695"/>
    </source>
</evidence>
<reference evidence="8" key="1">
    <citation type="submission" date="2020-04" db="EMBL/GenBank/DDBJ databases">
        <authorList>
            <person name="Alioto T."/>
            <person name="Alioto T."/>
            <person name="Gomez Garrido J."/>
        </authorList>
    </citation>
    <scope>NUCLEOTIDE SEQUENCE</scope>
    <source>
        <strain evidence="8">A484AB</strain>
    </source>
</reference>
<keyword evidence="1" id="KW-0808">Transferase</keyword>
<evidence type="ECO:0000256" key="5">
    <source>
        <dbReference type="ARBA" id="ARBA00022801"/>
    </source>
</evidence>
<name>A0A7D9DIM5_PARCT</name>
<keyword evidence="2" id="KW-0548">Nucleotidyltransferase</keyword>
<sequence length="282" mass="31925">KSTKALCLCEDAIGSKVKADRLKDREPTNLPRTTSPENGPSKNIEKLLPISNLKQALAGRNDPRKETEIVADASSIGFGGSLMQDRTKSYLLRKPQVESTYSQTDREMLAVVSGAAEHFHFTFTVQNFTSSPTTSLLKSNKHTSTQIDRRKLIVMPNDCELHYRPGRNEENPLDFTIRQPNVSDSQIPDLEEEDINYAWFNAVPKESGHMLTMEAQNYAKLKEELAVNHKKTILIGNCLTGYATDDATYAEKQNRTHWAPRLRENQDTIMRQILVPWPSQTH</sequence>
<dbReference type="EMBL" id="CACRXK020001026">
    <property type="protein sequence ID" value="CAB3986510.1"/>
    <property type="molecule type" value="Genomic_DNA"/>
</dbReference>
<dbReference type="InterPro" id="IPR041373">
    <property type="entry name" value="RT_RNaseH"/>
</dbReference>
<protein>
    <submittedName>
        <fullName evidence="8">Uncharacterized protein</fullName>
    </submittedName>
</protein>
<dbReference type="GO" id="GO:0004519">
    <property type="term" value="F:endonuclease activity"/>
    <property type="evidence" value="ECO:0007669"/>
    <property type="project" value="UniProtKB-KW"/>
</dbReference>
<proteinExistence type="predicted"/>
<dbReference type="InterPro" id="IPR043502">
    <property type="entry name" value="DNA/RNA_pol_sf"/>
</dbReference>
<feature type="compositionally biased region" description="Polar residues" evidence="7">
    <location>
        <begin position="30"/>
        <end position="41"/>
    </location>
</feature>
<accession>A0A7D9DIM5</accession>
<evidence type="ECO:0000256" key="7">
    <source>
        <dbReference type="SAM" id="MobiDB-lite"/>
    </source>
</evidence>
<evidence type="ECO:0000256" key="3">
    <source>
        <dbReference type="ARBA" id="ARBA00022722"/>
    </source>
</evidence>
<keyword evidence="9" id="KW-1185">Reference proteome</keyword>
<evidence type="ECO:0000256" key="4">
    <source>
        <dbReference type="ARBA" id="ARBA00022759"/>
    </source>
</evidence>
<keyword evidence="5" id="KW-0378">Hydrolase</keyword>
<dbReference type="Proteomes" id="UP001152795">
    <property type="component" value="Unassembled WGS sequence"/>
</dbReference>
<feature type="compositionally biased region" description="Basic and acidic residues" evidence="7">
    <location>
        <begin position="18"/>
        <end position="27"/>
    </location>
</feature>
<feature type="region of interest" description="Disordered" evidence="7">
    <location>
        <begin position="18"/>
        <end position="43"/>
    </location>
</feature>
<organism evidence="8 9">
    <name type="scientific">Paramuricea clavata</name>
    <name type="common">Red gorgonian</name>
    <name type="synonym">Violescent sea-whip</name>
    <dbReference type="NCBI Taxonomy" id="317549"/>
    <lineage>
        <taxon>Eukaryota</taxon>
        <taxon>Metazoa</taxon>
        <taxon>Cnidaria</taxon>
        <taxon>Anthozoa</taxon>
        <taxon>Octocorallia</taxon>
        <taxon>Malacalcyonacea</taxon>
        <taxon>Plexauridae</taxon>
        <taxon>Paramuricea</taxon>
    </lineage>
</organism>
<dbReference type="SUPFAM" id="SSF56672">
    <property type="entry name" value="DNA/RNA polymerases"/>
    <property type="match status" value="1"/>
</dbReference>
<keyword evidence="4" id="KW-0255">Endonuclease</keyword>
<evidence type="ECO:0000256" key="1">
    <source>
        <dbReference type="ARBA" id="ARBA00022679"/>
    </source>
</evidence>
<comment type="caution">
    <text evidence="8">The sequence shown here is derived from an EMBL/GenBank/DDBJ whole genome shotgun (WGS) entry which is preliminary data.</text>
</comment>